<dbReference type="AlphaFoldDB" id="A0A4Q7J8P6"/>
<proteinExistence type="predicted"/>
<reference evidence="1 2" key="1">
    <citation type="submission" date="2019-02" db="EMBL/GenBank/DDBJ databases">
        <title>Draft genome sequence of Amycolatopsis sp. 8-3EHSu isolated from roots of Suaeda maritima.</title>
        <authorList>
            <person name="Duangmal K."/>
            <person name="Chantavorakit T."/>
        </authorList>
    </citation>
    <scope>NUCLEOTIDE SEQUENCE [LARGE SCALE GENOMIC DNA]</scope>
    <source>
        <strain evidence="1 2">8-3EHSu</strain>
    </source>
</reference>
<name>A0A4Q7J8P6_9PSEU</name>
<dbReference type="Proteomes" id="UP000292003">
    <property type="component" value="Unassembled WGS sequence"/>
</dbReference>
<evidence type="ECO:0000313" key="2">
    <source>
        <dbReference type="Proteomes" id="UP000292003"/>
    </source>
</evidence>
<dbReference type="RefSeq" id="WP_130474799.1">
    <property type="nucleotide sequence ID" value="NZ_SFCC01000004.1"/>
</dbReference>
<comment type="caution">
    <text evidence="1">The sequence shown here is derived from an EMBL/GenBank/DDBJ whole genome shotgun (WGS) entry which is preliminary data.</text>
</comment>
<evidence type="ECO:0000313" key="1">
    <source>
        <dbReference type="EMBL" id="RZQ64081.1"/>
    </source>
</evidence>
<sequence length="111" mass="10948">MGEAGMKMDTSAVMAVGKEVEQLADAVGADKVGAVAYAGGSAVTAECFGRMPESANVGNAVMDAVRQLAESLGHAGAFMTGTVGAIKQAVGVTQANEEATTEAVNKAGEGV</sequence>
<protein>
    <submittedName>
        <fullName evidence="1">Uncharacterized protein</fullName>
    </submittedName>
</protein>
<dbReference type="EMBL" id="SFCC01000004">
    <property type="protein sequence ID" value="RZQ64081.1"/>
    <property type="molecule type" value="Genomic_DNA"/>
</dbReference>
<accession>A0A4Q7J8P6</accession>
<keyword evidence="2" id="KW-1185">Reference proteome</keyword>
<gene>
    <name evidence="1" type="ORF">EWH70_08775</name>
</gene>
<organism evidence="1 2">
    <name type="scientific">Amycolatopsis suaedae</name>
    <dbReference type="NCBI Taxonomy" id="2510978"/>
    <lineage>
        <taxon>Bacteria</taxon>
        <taxon>Bacillati</taxon>
        <taxon>Actinomycetota</taxon>
        <taxon>Actinomycetes</taxon>
        <taxon>Pseudonocardiales</taxon>
        <taxon>Pseudonocardiaceae</taxon>
        <taxon>Amycolatopsis</taxon>
    </lineage>
</organism>